<name>A0A6C0DQU9_9ZZZZ</name>
<evidence type="ECO:0000313" key="2">
    <source>
        <dbReference type="EMBL" id="QHT17955.1"/>
    </source>
</evidence>
<dbReference type="InterPro" id="IPR001357">
    <property type="entry name" value="BRCT_dom"/>
</dbReference>
<dbReference type="EMBL" id="MN739647">
    <property type="protein sequence ID" value="QHT17955.1"/>
    <property type="molecule type" value="Genomic_DNA"/>
</dbReference>
<sequence>MSTLRIKNGQPIVLKTPIGMSVDISTNENGEMVVTVEKEREKEWEKEREKERPSTPLRIEIPENISEIEGSDTSNMLSVSSGDMTLLPMNLLHDYAAIRNGVIEVGSESPPDSKSSNVGQQLRKQKILRFHHYRSMSFEYDNDSYPHIKNTLQTSIKNQFEVETTVSHSPYGYSAESRPILTGLHIVVLGNYFAGTTMQKNTLEKILTIFGATLIKHVQPHADLVIVGFCGYHYATETQHVTAYNIPEIHHVGTFLSCMYEFALNYASETQHRIQLLKQQNPTPPVPLPFSFPFPTPAPSGVQFHMGVNYKQLSGLSRSKQGREIERYNLSEESKQIVQNKLSTLPNYATKR</sequence>
<accession>A0A6C0DQU9</accession>
<dbReference type="PROSITE" id="PS50172">
    <property type="entry name" value="BRCT"/>
    <property type="match status" value="1"/>
</dbReference>
<protein>
    <recommendedName>
        <fullName evidence="1">BRCT domain-containing protein</fullName>
    </recommendedName>
</protein>
<proteinExistence type="predicted"/>
<evidence type="ECO:0000259" key="1">
    <source>
        <dbReference type="PROSITE" id="PS50172"/>
    </source>
</evidence>
<dbReference type="AlphaFoldDB" id="A0A6C0DQU9"/>
<organism evidence="2">
    <name type="scientific">viral metagenome</name>
    <dbReference type="NCBI Taxonomy" id="1070528"/>
    <lineage>
        <taxon>unclassified sequences</taxon>
        <taxon>metagenomes</taxon>
        <taxon>organismal metagenomes</taxon>
    </lineage>
</organism>
<feature type="domain" description="BRCT" evidence="1">
    <location>
        <begin position="176"/>
        <end position="228"/>
    </location>
</feature>
<reference evidence="2" key="1">
    <citation type="journal article" date="2020" name="Nature">
        <title>Giant virus diversity and host interactions through global metagenomics.</title>
        <authorList>
            <person name="Schulz F."/>
            <person name="Roux S."/>
            <person name="Paez-Espino D."/>
            <person name="Jungbluth S."/>
            <person name="Walsh D.A."/>
            <person name="Denef V.J."/>
            <person name="McMahon K.D."/>
            <person name="Konstantinidis K.T."/>
            <person name="Eloe-Fadrosh E.A."/>
            <person name="Kyrpides N.C."/>
            <person name="Woyke T."/>
        </authorList>
    </citation>
    <scope>NUCLEOTIDE SEQUENCE</scope>
    <source>
        <strain evidence="2">GVMAG-M-3300023174-3</strain>
    </source>
</reference>